<comment type="caution">
    <text evidence="2">The sequence shown here is derived from an EMBL/GenBank/DDBJ whole genome shotgun (WGS) entry which is preliminary data.</text>
</comment>
<evidence type="ECO:0000313" key="2">
    <source>
        <dbReference type="EMBL" id="KAG2371476.1"/>
    </source>
</evidence>
<dbReference type="Proteomes" id="UP000743370">
    <property type="component" value="Unassembled WGS sequence"/>
</dbReference>
<organism evidence="2 3">
    <name type="scientific">Phaseolus angularis</name>
    <name type="common">Azuki bean</name>
    <name type="synonym">Vigna angularis</name>
    <dbReference type="NCBI Taxonomy" id="3914"/>
    <lineage>
        <taxon>Eukaryota</taxon>
        <taxon>Viridiplantae</taxon>
        <taxon>Streptophyta</taxon>
        <taxon>Embryophyta</taxon>
        <taxon>Tracheophyta</taxon>
        <taxon>Spermatophyta</taxon>
        <taxon>Magnoliopsida</taxon>
        <taxon>eudicotyledons</taxon>
        <taxon>Gunneridae</taxon>
        <taxon>Pentapetalae</taxon>
        <taxon>rosids</taxon>
        <taxon>fabids</taxon>
        <taxon>Fabales</taxon>
        <taxon>Fabaceae</taxon>
        <taxon>Papilionoideae</taxon>
        <taxon>50 kb inversion clade</taxon>
        <taxon>NPAAA clade</taxon>
        <taxon>indigoferoid/millettioid clade</taxon>
        <taxon>Phaseoleae</taxon>
        <taxon>Vigna</taxon>
    </lineage>
</organism>
<dbReference type="AlphaFoldDB" id="A0A8T0JE48"/>
<evidence type="ECO:0000256" key="1">
    <source>
        <dbReference type="SAM" id="MobiDB-lite"/>
    </source>
</evidence>
<reference evidence="2 3" key="1">
    <citation type="submission" date="2020-05" db="EMBL/GenBank/DDBJ databases">
        <title>Vigna angularis (adzuki bean) Var. LongXiaoDou No. 4 denovo assembly.</title>
        <authorList>
            <person name="Xiang H."/>
        </authorList>
    </citation>
    <scope>NUCLEOTIDE SEQUENCE [LARGE SCALE GENOMIC DNA]</scope>
    <source>
        <tissue evidence="2">Leaf</tissue>
    </source>
</reference>
<proteinExistence type="predicted"/>
<feature type="compositionally biased region" description="Gly residues" evidence="1">
    <location>
        <begin position="16"/>
        <end position="28"/>
    </location>
</feature>
<accession>A0A8T0JE48</accession>
<feature type="compositionally biased region" description="Polar residues" evidence="1">
    <location>
        <begin position="31"/>
        <end position="46"/>
    </location>
</feature>
<dbReference type="EMBL" id="JABFOF010000011">
    <property type="protein sequence ID" value="KAG2371476.1"/>
    <property type="molecule type" value="Genomic_DNA"/>
</dbReference>
<protein>
    <submittedName>
        <fullName evidence="2">Uncharacterized protein</fullName>
    </submittedName>
</protein>
<sequence>MLGEEDFTEKGRLTKKGGGNALTKGVGGTDNPENPSFWSTEQSTLRRCSGGTPTALRDKAGAAGTKRHLERAPKSLGRNGRNTMTCSLQAVDVGAATAVKRNRLDGLNISDTALNVVRRHSGKHSVSLSLELPFSNSLRLSL</sequence>
<feature type="region of interest" description="Disordered" evidence="1">
    <location>
        <begin position="1"/>
        <end position="83"/>
    </location>
</feature>
<name>A0A8T0JE48_PHAAN</name>
<gene>
    <name evidence="2" type="ORF">HKW66_Vig0216500</name>
</gene>
<evidence type="ECO:0000313" key="3">
    <source>
        <dbReference type="Proteomes" id="UP000743370"/>
    </source>
</evidence>